<evidence type="ECO:0000313" key="3">
    <source>
        <dbReference type="Proteomes" id="UP000323046"/>
    </source>
</evidence>
<feature type="domain" description="DUF6571" evidence="1">
    <location>
        <begin position="321"/>
        <end position="599"/>
    </location>
</feature>
<organism evidence="2 3">
    <name type="scientific">Streptomyces venezuelae</name>
    <dbReference type="NCBI Taxonomy" id="54571"/>
    <lineage>
        <taxon>Bacteria</taxon>
        <taxon>Bacillati</taxon>
        <taxon>Actinomycetota</taxon>
        <taxon>Actinomycetes</taxon>
        <taxon>Kitasatosporales</taxon>
        <taxon>Streptomycetaceae</taxon>
        <taxon>Streptomyces</taxon>
    </lineage>
</organism>
<dbReference type="InterPro" id="IPR046701">
    <property type="entry name" value="DUF6571"/>
</dbReference>
<name>A0A5P2BNA5_STRVZ</name>
<proteinExistence type="predicted"/>
<dbReference type="Proteomes" id="UP000323046">
    <property type="component" value="Chromosome"/>
</dbReference>
<accession>A0A5P2BNA5</accession>
<gene>
    <name evidence="2" type="ORF">DEJ47_28245</name>
</gene>
<dbReference type="Pfam" id="PF20211">
    <property type="entry name" value="DUF6571"/>
    <property type="match status" value="1"/>
</dbReference>
<dbReference type="AlphaFoldDB" id="A0A5P2BNA5"/>
<evidence type="ECO:0000259" key="1">
    <source>
        <dbReference type="Pfam" id="PF20211"/>
    </source>
</evidence>
<protein>
    <recommendedName>
        <fullName evidence="1">DUF6571 domain-containing protein</fullName>
    </recommendedName>
</protein>
<evidence type="ECO:0000313" key="2">
    <source>
        <dbReference type="EMBL" id="QES29819.1"/>
    </source>
</evidence>
<dbReference type="EMBL" id="CP029193">
    <property type="protein sequence ID" value="QES29819.1"/>
    <property type="molecule type" value="Genomic_DNA"/>
</dbReference>
<reference evidence="2 3" key="1">
    <citation type="submission" date="2018-05" db="EMBL/GenBank/DDBJ databases">
        <title>Streptomyces venezuelae.</title>
        <authorList>
            <person name="Kim W."/>
            <person name="Lee N."/>
            <person name="Cho B.-K."/>
        </authorList>
    </citation>
    <scope>NUCLEOTIDE SEQUENCE [LARGE SCALE GENOMIC DNA]</scope>
    <source>
        <strain evidence="2 3">ATCC 14583</strain>
    </source>
</reference>
<keyword evidence="3" id="KW-1185">Reference proteome</keyword>
<sequence>MEKLKYVERQIDHAADEAQDVHKLFDDAYEVFTHAQTRLRTIKRDIDKDEYLSIRPDGEVYMDPPKDFPPDQLGMLNKSYRETIQAYRGNIQTHINAAQEADEALAWVLNQDHNGRKKGFDSNAYHSIADAKKGREKVLRDLKELEELTGAKSELALAGAHDSLDTATLKRVNAIFAHHEGDPYFAEKFATRTGAKGTLELWTRIADRKQFGDDQTKISAQIQKSLGYTLATASHSDSDAMGRWKKDMIELGHKPVTYLDMSTSSTTEGPRGFQVMSSLMRHGEYDKGFLDKYGDKLISFEKDSKEKPTDLWNHDVFLNFGSGTDHGLDPMAGYMEALGHNPEAAKERFYSKGWEDHDKLDADLKYMLKDREWPDGNPLAQNKRGFGYDELGHALEAATLGAPYDRPDLGLHRDETTANIMSQVVHTVAQDQNFLENKTGLGNSLAKMGAGYMDDLNWAVSNFTQGEDGQSLRDKAFNHDDSGKHIGLKHETASAFLANVGQHAGNYEILSAAQREYTVSALKAHEAPDAVLGTAIETGAKTHGILDQARVSEINKVYGEATDAANQKLAEAAEWKKFGVSQGVGLGVGLAVLPFGGPTTSAAVAFAVPSLVESLGGAIETSQSNAIDREVAKQEADFDHKEVMTKSEFVNAGRARSGDPLEAYVAAHPNVEGTDWHTDMRRNIELKYNAGDNETDQTDAD</sequence>